<organism evidence="6 7">
    <name type="scientific">Anaeromyces robustus</name>
    <dbReference type="NCBI Taxonomy" id="1754192"/>
    <lineage>
        <taxon>Eukaryota</taxon>
        <taxon>Fungi</taxon>
        <taxon>Fungi incertae sedis</taxon>
        <taxon>Chytridiomycota</taxon>
        <taxon>Chytridiomycota incertae sedis</taxon>
        <taxon>Neocallimastigomycetes</taxon>
        <taxon>Neocallimastigales</taxon>
        <taxon>Neocallimastigaceae</taxon>
        <taxon>Anaeromyces</taxon>
    </lineage>
</organism>
<comment type="subcellular location">
    <subcellularLocation>
        <location evidence="1">Membrane</location>
        <topology evidence="1">Lipid-anchor</topology>
    </subcellularLocation>
</comment>
<dbReference type="InterPro" id="IPR039789">
    <property type="entry name" value="CYRI"/>
</dbReference>
<evidence type="ECO:0000313" key="6">
    <source>
        <dbReference type="EMBL" id="ORX86078.1"/>
    </source>
</evidence>
<reference evidence="6 7" key="1">
    <citation type="submission" date="2016-08" db="EMBL/GenBank/DDBJ databases">
        <title>A Parts List for Fungal Cellulosomes Revealed by Comparative Genomics.</title>
        <authorList>
            <consortium name="DOE Joint Genome Institute"/>
            <person name="Haitjema C.H."/>
            <person name="Gilmore S.P."/>
            <person name="Henske J.K."/>
            <person name="Solomon K.V."/>
            <person name="De Groot R."/>
            <person name="Kuo A."/>
            <person name="Mondo S.J."/>
            <person name="Salamov A.A."/>
            <person name="Labutti K."/>
            <person name="Zhao Z."/>
            <person name="Chiniquy J."/>
            <person name="Barry K."/>
            <person name="Brewer H.M."/>
            <person name="Purvine S.O."/>
            <person name="Wright A.T."/>
            <person name="Boxma B."/>
            <person name="Van Alen T."/>
            <person name="Hackstein J.H."/>
            <person name="Baker S.E."/>
            <person name="Grigoriev I.V."/>
            <person name="O'Malley M.A."/>
        </authorList>
    </citation>
    <scope>NUCLEOTIDE SEQUENCE [LARGE SCALE GENOMIC DNA]</scope>
    <source>
        <strain evidence="6 7">S4</strain>
    </source>
</reference>
<dbReference type="GO" id="GO:0030833">
    <property type="term" value="P:regulation of actin filament polymerization"/>
    <property type="evidence" value="ECO:0007669"/>
    <property type="project" value="InterPro"/>
</dbReference>
<evidence type="ECO:0000256" key="3">
    <source>
        <dbReference type="ARBA" id="ARBA00023136"/>
    </source>
</evidence>
<sequence length="318" mass="36074">MGSFVSILQNSNENGPDIVLDFENAQPIPEEEQLYRYVVELLNRSNAILQSLRQYTGCGELIRKAISSPSPQTEEEAWVALCPSAMKLKKYYEFSQRIEDIFPRILYVLCKGNITENLEKYQATTKKLADLLNFVLQFDDLKMTNPSIQNDFSYYRRLLSRVKNNYNINKQTIPVNDELANRMSLFYAYSTPMFKAVTDATLLFVSPNSKSGVDASQVSECLSLLTYICYNAVSKYRVQSQPMISFCLRVMVGCIILFDHIDPDGAFAKNSKINIRGCIRLIQGSAGVDADSLLNTLRYTSKHLNDEATPKSIKNLLN</sequence>
<gene>
    <name evidence="6" type="ORF">BCR32DRAFT_216588</name>
</gene>
<dbReference type="AlphaFoldDB" id="A0A1Y1XK05"/>
<proteinExistence type="inferred from homology"/>
<evidence type="ECO:0000256" key="4">
    <source>
        <dbReference type="ARBA" id="ARBA00023288"/>
    </source>
</evidence>
<dbReference type="PANTHER" id="PTHR12422">
    <property type="entry name" value="GH09096P"/>
    <property type="match status" value="1"/>
</dbReference>
<dbReference type="Proteomes" id="UP000193944">
    <property type="component" value="Unassembled WGS sequence"/>
</dbReference>
<name>A0A1Y1XK05_9FUNG</name>
<comment type="caution">
    <text evidence="6">The sequence shown here is derived from an EMBL/GenBank/DDBJ whole genome shotgun (WGS) entry which is preliminary data.</text>
</comment>
<dbReference type="EMBL" id="MCFG01000026">
    <property type="protein sequence ID" value="ORX86078.1"/>
    <property type="molecule type" value="Genomic_DNA"/>
</dbReference>
<dbReference type="Pfam" id="PF07159">
    <property type="entry name" value="CYRIA-B_Rac1-bd"/>
    <property type="match status" value="1"/>
</dbReference>
<keyword evidence="3" id="KW-0472">Membrane</keyword>
<reference evidence="6 7" key="2">
    <citation type="submission" date="2016-08" db="EMBL/GenBank/DDBJ databases">
        <title>Pervasive Adenine N6-methylation of Active Genes in Fungi.</title>
        <authorList>
            <consortium name="DOE Joint Genome Institute"/>
            <person name="Mondo S.J."/>
            <person name="Dannebaum R.O."/>
            <person name="Kuo R.C."/>
            <person name="Labutti K."/>
            <person name="Haridas S."/>
            <person name="Kuo A."/>
            <person name="Salamov A."/>
            <person name="Ahrendt S.R."/>
            <person name="Lipzen A."/>
            <person name="Sullivan W."/>
            <person name="Andreopoulos W.B."/>
            <person name="Clum A."/>
            <person name="Lindquist E."/>
            <person name="Daum C."/>
            <person name="Ramamoorthy G.K."/>
            <person name="Gryganskyi A."/>
            <person name="Culley D."/>
            <person name="Magnuson J.K."/>
            <person name="James T.Y."/>
            <person name="O'Malley M.A."/>
            <person name="Stajich J.E."/>
            <person name="Spatafora J.W."/>
            <person name="Visel A."/>
            <person name="Grigoriev I.V."/>
        </authorList>
    </citation>
    <scope>NUCLEOTIDE SEQUENCE [LARGE SCALE GENOMIC DNA]</scope>
    <source>
        <strain evidence="6 7">S4</strain>
    </source>
</reference>
<dbReference type="GO" id="GO:0016020">
    <property type="term" value="C:membrane"/>
    <property type="evidence" value="ECO:0007669"/>
    <property type="project" value="UniProtKB-SubCell"/>
</dbReference>
<dbReference type="GO" id="GO:0031267">
    <property type="term" value="F:small GTPase binding"/>
    <property type="evidence" value="ECO:0007669"/>
    <property type="project" value="InterPro"/>
</dbReference>
<dbReference type="InterPro" id="IPR009828">
    <property type="entry name" value="CYRIA/CYRIB_Rac1-bd"/>
</dbReference>
<evidence type="ECO:0000259" key="5">
    <source>
        <dbReference type="Pfam" id="PF07159"/>
    </source>
</evidence>
<feature type="domain" description="CYRIA/CYRIB Rac1 binding" evidence="5">
    <location>
        <begin position="17"/>
        <end position="314"/>
    </location>
</feature>
<keyword evidence="7" id="KW-1185">Reference proteome</keyword>
<dbReference type="OrthoDB" id="60973at2759"/>
<comment type="similarity">
    <text evidence="2">Belongs to the CYRI family.</text>
</comment>
<keyword evidence="4" id="KW-0449">Lipoprotein</keyword>
<protein>
    <submittedName>
        <fullName evidence="6">DUF1394-domain-containing protein</fullName>
    </submittedName>
</protein>
<evidence type="ECO:0000313" key="7">
    <source>
        <dbReference type="Proteomes" id="UP000193944"/>
    </source>
</evidence>
<evidence type="ECO:0000256" key="2">
    <source>
        <dbReference type="ARBA" id="ARBA00005778"/>
    </source>
</evidence>
<accession>A0A1Y1XK05</accession>
<evidence type="ECO:0000256" key="1">
    <source>
        <dbReference type="ARBA" id="ARBA00004635"/>
    </source>
</evidence>